<dbReference type="EMBL" id="NIVC01000989">
    <property type="protein sequence ID" value="PAA73859.1"/>
    <property type="molecule type" value="Genomic_DNA"/>
</dbReference>
<evidence type="ECO:0000256" key="5">
    <source>
        <dbReference type="ARBA" id="ARBA00022803"/>
    </source>
</evidence>
<keyword evidence="4" id="KW-0963">Cytoplasm</keyword>
<evidence type="ECO:0000256" key="1">
    <source>
        <dbReference type="ARBA" id="ARBA00004300"/>
    </source>
</evidence>
<evidence type="ECO:0000256" key="8">
    <source>
        <dbReference type="ARBA" id="ARBA00025273"/>
    </source>
</evidence>
<dbReference type="OrthoDB" id="2020926at2759"/>
<evidence type="ECO:0000256" key="6">
    <source>
        <dbReference type="ARBA" id="ARBA00023054"/>
    </source>
</evidence>
<sequence>MSANGAPATAGNLGEQLDDECQLWQRALRLLSNRQGIELPRNERLSWTLKGVCMPINLSRLARTWLLDLCNESDQRQASIDRLEEAERHARADLRYSQEKMQLYREKLASLQQSSLDSARSSNFLDSVPDSLLLPASVSNASSSNREAELLNSKSVANSRAKALESRVESQAAEISRLRRKLHDSERTEAERHKRQLEIFRSLKQRKPTKNSPMDNRMLDIIDSYETQLHRMRLELQACGIPEEAGSESSAAPTSAAAAAADGGSEDLLQAVPGRGYRVTIEQLNRQIASLTDQLQSIESERDLLCTELESRPTNSDHVLLMSKLQRCERLLRRHNIDIGKEASTAAAGRDFSTRVEDIDLLPLSVCQKHLKDAARLLGIEDLKQLREALTDLVSISDAYGIAHPIVAKIQAIVLDDEASQHLLQQHQQQKSVNQSQKSKDRVNLLVPVLEQWRDQLIRLPELQQSLERLFMQLYPWSAVEKLQAAPDTVSLIAAIDRMASDENYELAPTDLNGVASSDSAGASGSQQQPPHSMLLGMVDHFRRLFDVAQLSGVCTKMNSIYTELGVCRNAMNSIKESLGFVEQTPMEAVVSAVDRLMQLERLAVNDKIQEIFSHEDVQLAFDRLEEYDQFFPVFEELVKSLMTVLGVDRIDQILPKVTAHKRVFDSQSGA</sequence>
<proteinExistence type="predicted"/>
<keyword evidence="5" id="KW-0802">TPR repeat</keyword>
<dbReference type="GO" id="GO:0060271">
    <property type="term" value="P:cilium assembly"/>
    <property type="evidence" value="ECO:0007669"/>
    <property type="project" value="InterPro"/>
</dbReference>
<dbReference type="GO" id="GO:0005813">
    <property type="term" value="C:centrosome"/>
    <property type="evidence" value="ECO:0007669"/>
    <property type="project" value="UniProtKB-SubCell"/>
</dbReference>
<dbReference type="PANTHER" id="PTHR14594">
    <property type="entry name" value="CENTROSOMAL PROTEIN OF 70 KDA"/>
    <property type="match status" value="1"/>
</dbReference>
<accession>A0A267FLE2</accession>
<reference evidence="11 12" key="1">
    <citation type="submission" date="2017-06" db="EMBL/GenBank/DDBJ databases">
        <title>A platform for efficient transgenesis in Macrostomum lignano, a flatworm model organism for stem cell research.</title>
        <authorList>
            <person name="Berezikov E."/>
        </authorList>
    </citation>
    <scope>NUCLEOTIDE SEQUENCE [LARGE SCALE GENOMIC DNA]</scope>
    <source>
        <strain evidence="11">DV1</strain>
        <tissue evidence="11">Whole organism</tissue>
    </source>
</reference>
<keyword evidence="7" id="KW-0206">Cytoskeleton</keyword>
<evidence type="ECO:0000256" key="9">
    <source>
        <dbReference type="SAM" id="Coils"/>
    </source>
</evidence>
<gene>
    <name evidence="11" type="ORF">BOX15_Mlig010531g3</name>
</gene>
<comment type="subunit">
    <text evidence="2">Directly interacts with tubulin-gamma; this interaction determines centrosomal localization.</text>
</comment>
<dbReference type="GO" id="GO:0043015">
    <property type="term" value="F:gamma-tubulin binding"/>
    <property type="evidence" value="ECO:0007669"/>
    <property type="project" value="InterPro"/>
</dbReference>
<evidence type="ECO:0000256" key="2">
    <source>
        <dbReference type="ARBA" id="ARBA00011832"/>
    </source>
</evidence>
<dbReference type="STRING" id="282301.A0A267FLE2"/>
<evidence type="ECO:0000256" key="7">
    <source>
        <dbReference type="ARBA" id="ARBA00023212"/>
    </source>
</evidence>
<protein>
    <recommendedName>
        <fullName evidence="3">Centrosomal protein of 70 kDa</fullName>
    </recommendedName>
</protein>
<feature type="coiled-coil region" evidence="9">
    <location>
        <begin position="281"/>
        <end position="308"/>
    </location>
</feature>
<comment type="caution">
    <text evidence="11">The sequence shown here is derived from an EMBL/GenBank/DDBJ whole genome shotgun (WGS) entry which is preliminary data.</text>
</comment>
<name>A0A267FLE2_9PLAT</name>
<feature type="region of interest" description="Disordered" evidence="10">
    <location>
        <begin position="510"/>
        <end position="530"/>
    </location>
</feature>
<dbReference type="InterPro" id="IPR037692">
    <property type="entry name" value="CEP70"/>
</dbReference>
<evidence type="ECO:0000256" key="4">
    <source>
        <dbReference type="ARBA" id="ARBA00022490"/>
    </source>
</evidence>
<organism evidence="11 12">
    <name type="scientific">Macrostomum lignano</name>
    <dbReference type="NCBI Taxonomy" id="282301"/>
    <lineage>
        <taxon>Eukaryota</taxon>
        <taxon>Metazoa</taxon>
        <taxon>Spiralia</taxon>
        <taxon>Lophotrochozoa</taxon>
        <taxon>Platyhelminthes</taxon>
        <taxon>Rhabditophora</taxon>
        <taxon>Macrostomorpha</taxon>
        <taxon>Macrostomida</taxon>
        <taxon>Macrostomidae</taxon>
        <taxon>Macrostomum</taxon>
    </lineage>
</organism>
<dbReference type="Proteomes" id="UP000215902">
    <property type="component" value="Unassembled WGS sequence"/>
</dbReference>
<evidence type="ECO:0000256" key="3">
    <source>
        <dbReference type="ARBA" id="ARBA00018408"/>
    </source>
</evidence>
<keyword evidence="6 9" id="KW-0175">Coiled coil</keyword>
<evidence type="ECO:0000313" key="12">
    <source>
        <dbReference type="Proteomes" id="UP000215902"/>
    </source>
</evidence>
<comment type="function">
    <text evidence="8">Plays a role in the organization of both preexisting and nascent microtubules in interphase cells. During mitosis, required for the organization and orientation of the mitotic spindle.</text>
</comment>
<keyword evidence="12" id="KW-1185">Reference proteome</keyword>
<evidence type="ECO:0000256" key="10">
    <source>
        <dbReference type="SAM" id="MobiDB-lite"/>
    </source>
</evidence>
<dbReference type="GO" id="GO:0070507">
    <property type="term" value="P:regulation of microtubule cytoskeleton organization"/>
    <property type="evidence" value="ECO:0007669"/>
    <property type="project" value="InterPro"/>
</dbReference>
<evidence type="ECO:0000313" key="11">
    <source>
        <dbReference type="EMBL" id="PAA73859.1"/>
    </source>
</evidence>
<feature type="coiled-coil region" evidence="9">
    <location>
        <begin position="161"/>
        <end position="188"/>
    </location>
</feature>
<dbReference type="PANTHER" id="PTHR14594:SF1">
    <property type="entry name" value="CENTROSOMAL PROTEIN OF 70 KDA"/>
    <property type="match status" value="1"/>
</dbReference>
<comment type="subcellular location">
    <subcellularLocation>
        <location evidence="1">Cytoplasm</location>
        <location evidence="1">Cytoskeleton</location>
        <location evidence="1">Microtubule organizing center</location>
        <location evidence="1">Centrosome</location>
    </subcellularLocation>
</comment>
<feature type="compositionally biased region" description="Low complexity" evidence="10">
    <location>
        <begin position="514"/>
        <end position="529"/>
    </location>
</feature>
<dbReference type="AlphaFoldDB" id="A0A267FLE2"/>